<feature type="compositionally biased region" description="Low complexity" evidence="8">
    <location>
        <begin position="3090"/>
        <end position="3102"/>
    </location>
</feature>
<dbReference type="Pfam" id="PF00443">
    <property type="entry name" value="UCH"/>
    <property type="match status" value="1"/>
</dbReference>
<dbReference type="InterPro" id="IPR018200">
    <property type="entry name" value="USP_CS"/>
</dbReference>
<dbReference type="InterPro" id="IPR038765">
    <property type="entry name" value="Papain-like_cys_pep_sf"/>
</dbReference>
<name>A0A9J6BX05_POLVA</name>
<evidence type="ECO:0000256" key="1">
    <source>
        <dbReference type="ARBA" id="ARBA00000707"/>
    </source>
</evidence>
<evidence type="ECO:0000256" key="5">
    <source>
        <dbReference type="ARBA" id="ARBA00022786"/>
    </source>
</evidence>
<dbReference type="Gene3D" id="3.90.70.10">
    <property type="entry name" value="Cysteine proteinases"/>
    <property type="match status" value="1"/>
</dbReference>
<keyword evidence="11" id="KW-1185">Reference proteome</keyword>
<feature type="compositionally biased region" description="Polar residues" evidence="8">
    <location>
        <begin position="670"/>
        <end position="679"/>
    </location>
</feature>
<reference evidence="10" key="1">
    <citation type="submission" date="2021-03" db="EMBL/GenBank/DDBJ databases">
        <title>Chromosome level genome of the anhydrobiotic midge Polypedilum vanderplanki.</title>
        <authorList>
            <person name="Yoshida Y."/>
            <person name="Kikawada T."/>
            <person name="Gusev O."/>
        </authorList>
    </citation>
    <scope>NUCLEOTIDE SEQUENCE</scope>
    <source>
        <strain evidence="10">NIAS01</strain>
        <tissue evidence="10">Whole body or cell culture</tissue>
    </source>
</reference>
<dbReference type="Proteomes" id="UP001107558">
    <property type="component" value="Chromosome 3"/>
</dbReference>
<gene>
    <name evidence="10" type="ORF">PVAND_004062</name>
</gene>
<keyword evidence="7" id="KW-0788">Thiol protease</keyword>
<feature type="compositionally biased region" description="Polar residues" evidence="8">
    <location>
        <begin position="717"/>
        <end position="726"/>
    </location>
</feature>
<evidence type="ECO:0000256" key="3">
    <source>
        <dbReference type="ARBA" id="ARBA00012759"/>
    </source>
</evidence>
<feature type="compositionally biased region" description="Polar residues" evidence="8">
    <location>
        <begin position="3442"/>
        <end position="3458"/>
    </location>
</feature>
<organism evidence="10 11">
    <name type="scientific">Polypedilum vanderplanki</name>
    <name type="common">Sleeping chironomid midge</name>
    <dbReference type="NCBI Taxonomy" id="319348"/>
    <lineage>
        <taxon>Eukaryota</taxon>
        <taxon>Metazoa</taxon>
        <taxon>Ecdysozoa</taxon>
        <taxon>Arthropoda</taxon>
        <taxon>Hexapoda</taxon>
        <taxon>Insecta</taxon>
        <taxon>Pterygota</taxon>
        <taxon>Neoptera</taxon>
        <taxon>Endopterygota</taxon>
        <taxon>Diptera</taxon>
        <taxon>Nematocera</taxon>
        <taxon>Chironomoidea</taxon>
        <taxon>Chironomidae</taxon>
        <taxon>Chironominae</taxon>
        <taxon>Polypedilum</taxon>
        <taxon>Polypedilum</taxon>
    </lineage>
</organism>
<proteinExistence type="inferred from homology"/>
<evidence type="ECO:0000256" key="8">
    <source>
        <dbReference type="SAM" id="MobiDB-lite"/>
    </source>
</evidence>
<dbReference type="PROSITE" id="PS00972">
    <property type="entry name" value="USP_1"/>
    <property type="match status" value="1"/>
</dbReference>
<feature type="compositionally biased region" description="Basic and acidic residues" evidence="8">
    <location>
        <begin position="3334"/>
        <end position="3345"/>
    </location>
</feature>
<feature type="region of interest" description="Disordered" evidence="8">
    <location>
        <begin position="1398"/>
        <end position="1436"/>
    </location>
</feature>
<dbReference type="EMBL" id="JADBJN010000003">
    <property type="protein sequence ID" value="KAG5674075.1"/>
    <property type="molecule type" value="Genomic_DNA"/>
</dbReference>
<feature type="compositionally biased region" description="Low complexity" evidence="8">
    <location>
        <begin position="3411"/>
        <end position="3433"/>
    </location>
</feature>
<evidence type="ECO:0000256" key="6">
    <source>
        <dbReference type="ARBA" id="ARBA00022801"/>
    </source>
</evidence>
<dbReference type="GO" id="GO:0005634">
    <property type="term" value="C:nucleus"/>
    <property type="evidence" value="ECO:0007669"/>
    <property type="project" value="TreeGrafter"/>
</dbReference>
<dbReference type="GO" id="GO:0006508">
    <property type="term" value="P:proteolysis"/>
    <property type="evidence" value="ECO:0007669"/>
    <property type="project" value="UniProtKB-KW"/>
</dbReference>
<comment type="caution">
    <text evidence="10">The sequence shown here is derived from an EMBL/GenBank/DDBJ whole genome shotgun (WGS) entry which is preliminary data.</text>
</comment>
<accession>A0A9J6BX05</accession>
<feature type="compositionally biased region" description="Basic and acidic residues" evidence="8">
    <location>
        <begin position="502"/>
        <end position="520"/>
    </location>
</feature>
<feature type="compositionally biased region" description="Polar residues" evidence="8">
    <location>
        <begin position="3361"/>
        <end position="3370"/>
    </location>
</feature>
<keyword evidence="5" id="KW-0833">Ubl conjugation pathway</keyword>
<dbReference type="InterPro" id="IPR050164">
    <property type="entry name" value="Peptidase_C19"/>
</dbReference>
<dbReference type="GO" id="GO:0009966">
    <property type="term" value="P:regulation of signal transduction"/>
    <property type="evidence" value="ECO:0007669"/>
    <property type="project" value="UniProtKB-ARBA"/>
</dbReference>
<dbReference type="SUPFAM" id="SSF48371">
    <property type="entry name" value="ARM repeat"/>
    <property type="match status" value="2"/>
</dbReference>
<feature type="compositionally biased region" description="Basic and acidic residues" evidence="8">
    <location>
        <begin position="3459"/>
        <end position="3482"/>
    </location>
</feature>
<feature type="compositionally biased region" description="Polar residues" evidence="8">
    <location>
        <begin position="98"/>
        <end position="111"/>
    </location>
</feature>
<feature type="region of interest" description="Disordered" evidence="8">
    <location>
        <begin position="2471"/>
        <end position="2490"/>
    </location>
</feature>
<dbReference type="PANTHER" id="PTHR24006:SF943">
    <property type="entry name" value="UBIQUITIN CARBOXYL-TERMINAL HYDROLASE PUF"/>
    <property type="match status" value="1"/>
</dbReference>
<dbReference type="InterPro" id="IPR001394">
    <property type="entry name" value="Peptidase_C19_UCH"/>
</dbReference>
<dbReference type="OrthoDB" id="289038at2759"/>
<dbReference type="CDD" id="cd02659">
    <property type="entry name" value="peptidase_C19C"/>
    <property type="match status" value="1"/>
</dbReference>
<dbReference type="PROSITE" id="PS50235">
    <property type="entry name" value="USP_3"/>
    <property type="match status" value="1"/>
</dbReference>
<protein>
    <recommendedName>
        <fullName evidence="3">ubiquitinyl hydrolase 1</fullName>
        <ecNumber evidence="3">3.4.19.12</ecNumber>
    </recommendedName>
</protein>
<sequence>MCELSFCSDFLTLLQSCDQRFLGYKKNDYSNLKDLTKAEVETIIAYILWPQSQRQCMCCYRDLKNFDRFNYIIRSLIYLIVNKLKDIKTILANSSQLEEMPAQPSTQQQKQKVNDEEEIVSEDKTAVVDEENKEKDEEKKVNSSEDIWTVQELEKVLIFISKVFLLNFPLYIAHKHGVHYGHESTQQEIQSVSVFCDIHDTEIPVYLYHNVTLFCSAGGFGAMTQCFEMSDLPLSLAHACTVAISNIKLWLNYRSIVQLFVPLRIKVLQYMCKLSDQDLRSPATKSMADFMWSAIKDPLDSQLTFDTEGLALAFKYFTSSTLTMRLAGMSQINAHINWFNDICTTETVAEVELIGRKLADWLTENQIISHLFGPNLHAEIIKQSHIVLNFLAVENHITEDHISLIWQASQLKHCSKPIYDILPSLVKNLAPKPASYLYSLLCKLDPKEHTEQSIYIISALTKLIWTRDRNRHVISSEVSNNVREITEIPSSSENSVSVDDSDDHRHPEDDSSDKCHKSPIEVDGGSDSGPPPCKQPRGNLASLRKKVCESKMLQEMHEINKEREKKFLRISSYNAQNSSSDDERIDLNEKLINDRKKLRKKRKKHLTRREIQEMVESISDGDSDCDQLFGGSDCSESGIHDDVLEKLNKDESFFRAISENCHLMDYLRSNDGSSSPMSTKSEKNLADFDDEESPCEELRALTNKQEQCFPFVRENRSNTPDNTPSKVKQIVSSESSGEKNKSSGNSSSQSSTLYAKSSDICQPGNTLLWDLLQDDKIGFLGETLALETEKTLSSLVCFHTDKNIRKRFIEACLVNIANNRSVIVSLRLIPKLLASFQQFRDIGTHQVTMWAERQHKMMHHFFNNLRHYCNFVKQSKIKSESQQQSSSTDEPSIVLVKNKTGDLLYSHTTQIQVRLQFLASVFCDIGSPKTFRLTINQVDILWSCLANDSDCADCLFHWLQGQAKGGAQHALSSMAISHIYRNKWPELRPENISMVALTLFQQLFILTLSDERRNNERSSDVSGMDILWKIALRANDTEVSMAAINYINTFYMEHQLKNEAEFVKQCMNYLTLAAEGLHNPDMQDNSIMCVQRALMLLNTHLETFRRRYAYHLRRWALEGKGITSHSALRTEGPGPPIKIILQPGGLSEKSYLHLYQTDLIGDLKAEIAKWYENLQGKSCGDSSSSIGNISGNVLTDGPLRIITQGQEITSEYDERSLMDVGFKDNQIVYVSLGGRSRGRRNEDHHPSMLPAPSKDCLPTILLLQTQYFEQLFVLMQTLGNMKLIKKGANILQHTQAQVLSRRVWDILAMLPTNPTLLDTFKNLTFNQKTSMTDDDTVCIQDLLDPSNLQKFMYCLHIVESLSKSRFSSSIKTSSHQRTQLKLKISKGKNARKASALIKENIEESRNSQSQDERSSERIRDQSNDQENAENPQKEESSIDIKIKKSIEWSNKFIKNGGLEHLYNIFVSGVLQKNDDEYDEWRHDCLCSLLRILCLLGVEDLKQEENIIVIPKLNEDMLKLMDVRKTISRISSILNEAAVPPKDNQYKTGFWGRAQIVNFAMNILVCFAYSSEKAREILWSCEENYEWLEKLILDDPDPHVRRETCAALYRLCMGNSKTYSELIVPLLVLLISFLPTAEKMRTQTICYSLNEDGKEPYGQACRDYFWLLSRLVDNTTPDLLKGNIKEVQNNLTIDIEALCHQVSKLIINRDILERRHIQDDGLVGLLNLMANLVKYDPPFKYSQAGQQFIGKIFECLFALPTADNRDLPKCKSQGARAASYDLLIELTKNAPSNYMLLHKMLMLQHRPGPHSPYPWDYWPRDDGRSESGYVGLTNLGATCYMAACIQHIFMMPQARETILSVPSDAPVKHKLTFCELQKMFAYLMESERKSYNPRSFCKVYQMDHQPLNTGEQKDMAEFFIDLVSKLEEMTPELKSLVKQIFCGVISNNVVSLDCDHVSRTLEEFYTVRCQVADMRNLQESLDEVTVKDTLEGDNMYTCSTCSKKVRAEKRACFKKLPQILCFNTMRYTFNMVTMLKEKVNTHFSFPMRLDMSRYVEKTLMPQHYQEEKMKSQSSQNDDYEKMECNDDKNEENSECFTFNANENYEYDLVGVTVHTGTADGGHYYSFIKERDSDRKMSGDRWFLFNDAEVKLFDPSQIAAECFGGEMTSKTYDSVTEKYLDFSFEKTNSAYMLFYERRVTKDKKEQISNVPGCSSTVDFPSENIPMEEDDNLISLKECKTQKIEKSKHKSLLSKELEDWIWQDNRHYLEDRNIFEHTYFNFMWQICGHVPQSLLVLSDITFRAAQLSVSFFIETFIHAKEKPTMVLWVELLTKQFNASQEACEWFLGHMSQEPWWPVQVLIQCPNQMVRQMFQRLVIHVIQRLRQAHYSLYLEKGTDEDGNEIIGEKSCVTKFIKSLIALMENGAKAHLRHLTEFFGLLYEFSRMGEEETKFLLHINVIKSVSDFYLGHKNHSNVDSSSENDDNSSDETLSIDKTRPASLDKMIALVANLVEKSRGVDQTLQLSSRDYNAITGGKGFPFLYQQIKDNINPNQTRLLIHALCRYDERLAGSIISMLFSAVTKHTELCSPFFKLLTLLTESSSGPSGLPCFSQLVLQRVWDAAEFCPQPSLEWLAMQAPRNKIAHAWVLSTAENWVEQFLMASSNLRVRNAAANLLVSLVPIQSFRQNFRASSHHKIVIHNPLREISGEAQTILHSILNILLKLLRSAKNYTDISTHGTVKLTSYFSLMTYCMVTKTEKLMLGPHIKALWELFHPKLSEPSVPTHHNKQALLAFWYHATVDCNENAQIVANNVEITKNIAFNYILADHDDSEVVQYNRCMLPAYYGLLRLCCEQSRVLTRQLAGHQNLQWAFKNITPYPTQYPLAVDELFKLMQLFVNKHADSTQTELDQISMFRRHTLSAYLGSLDARVSWNTLISALKILIETDEDRVFFVSNSGLFICFEAFLTLHSMYHEATACNVIEDLQDLLREIVRLIQAVRQHCRDQKKRYPQTSFFKGLSEVIRRLSTLLNTFNPSDMRKLTLDILKEMVKCVPNEAISILTPILVHCHTQNQQHSMGPLGTYLPRRSKNPGAPNSNNSSLSWSSKNIQRPPRPLIQMNIPRTLQSFSHAKGIDKEFDLAVENFYKPYHEFLDIFFRSAVSCNAFNDTHANLSLQTAIETVGWHFNFFPSFWVGLSKNKNMQKYIDMLLNNNLIHEYIDRILKDERISLNDSMIANFVEIFYPKVRTRMSITKLLDNICASLVKKDWEELCGDLHAIRIIGQTTGFPQASKNNLKQNLQFVLQKCKDAVSNEEESPPKKQRLEVSSPQQQQHSQINSDSEARNSESDNKSDNGANIKKSDEDTIEQKQSQITNIDSSSSSTTLPLNTNVYSSRNDLIRDIESHIEIIFECFESDDSVSSSATPQPTSSSSSLTTPTASKPMEMETNFVDSSSEVPIAETSQQEKISDVNKAEMPTIEEKNDIEKKNE</sequence>
<feature type="compositionally biased region" description="Basic and acidic residues" evidence="8">
    <location>
        <begin position="3304"/>
        <end position="3317"/>
    </location>
</feature>
<dbReference type="Pfam" id="PF12030">
    <property type="entry name" value="DUF3517"/>
    <property type="match status" value="1"/>
</dbReference>
<evidence type="ECO:0000313" key="10">
    <source>
        <dbReference type="EMBL" id="KAG5674075.1"/>
    </source>
</evidence>
<comment type="similarity">
    <text evidence="2">Belongs to the peptidase C19 family.</text>
</comment>
<evidence type="ECO:0000313" key="11">
    <source>
        <dbReference type="Proteomes" id="UP001107558"/>
    </source>
</evidence>
<feature type="region of interest" description="Disordered" evidence="8">
    <location>
        <begin position="3304"/>
        <end position="3382"/>
    </location>
</feature>
<dbReference type="InterPro" id="IPR016024">
    <property type="entry name" value="ARM-type_fold"/>
</dbReference>
<dbReference type="SUPFAM" id="SSF54001">
    <property type="entry name" value="Cysteine proteinases"/>
    <property type="match status" value="1"/>
</dbReference>
<dbReference type="InterPro" id="IPR021905">
    <property type="entry name" value="DUF3517"/>
</dbReference>
<dbReference type="EC" id="3.4.19.12" evidence="3"/>
<dbReference type="PROSITE" id="PS00973">
    <property type="entry name" value="USP_2"/>
    <property type="match status" value="1"/>
</dbReference>
<feature type="region of interest" description="Disordered" evidence="8">
    <location>
        <begin position="485"/>
        <end position="540"/>
    </location>
</feature>
<feature type="compositionally biased region" description="Basic and acidic residues" evidence="8">
    <location>
        <begin position="1399"/>
        <end position="1422"/>
    </location>
</feature>
<feature type="domain" description="USP" evidence="9">
    <location>
        <begin position="1829"/>
        <end position="2196"/>
    </location>
</feature>
<evidence type="ECO:0000256" key="4">
    <source>
        <dbReference type="ARBA" id="ARBA00022670"/>
    </source>
</evidence>
<feature type="region of interest" description="Disordered" evidence="8">
    <location>
        <begin position="3410"/>
        <end position="3482"/>
    </location>
</feature>
<evidence type="ECO:0000256" key="2">
    <source>
        <dbReference type="ARBA" id="ARBA00009085"/>
    </source>
</evidence>
<feature type="region of interest" description="Disordered" evidence="8">
    <location>
        <begin position="98"/>
        <end position="141"/>
    </location>
</feature>
<dbReference type="PANTHER" id="PTHR24006">
    <property type="entry name" value="UBIQUITIN CARBOXYL-TERMINAL HYDROLASE"/>
    <property type="match status" value="1"/>
</dbReference>
<feature type="region of interest" description="Disordered" evidence="8">
    <location>
        <begin position="3072"/>
        <end position="3102"/>
    </location>
</feature>
<dbReference type="FunFam" id="3.90.70.10:FF:000014">
    <property type="entry name" value="Ubiquitin carboxyl-terminal hydrolase 34"/>
    <property type="match status" value="1"/>
</dbReference>
<dbReference type="GO" id="GO:0005829">
    <property type="term" value="C:cytosol"/>
    <property type="evidence" value="ECO:0007669"/>
    <property type="project" value="TreeGrafter"/>
</dbReference>
<dbReference type="GO" id="GO:0004843">
    <property type="term" value="F:cysteine-type deubiquitinase activity"/>
    <property type="evidence" value="ECO:0007669"/>
    <property type="project" value="UniProtKB-EC"/>
</dbReference>
<feature type="region of interest" description="Disordered" evidence="8">
    <location>
        <begin position="670"/>
        <end position="695"/>
    </location>
</feature>
<comment type="catalytic activity">
    <reaction evidence="1">
        <text>Thiol-dependent hydrolysis of ester, thioester, amide, peptide and isopeptide bonds formed by the C-terminal Gly of ubiquitin (a 76-residue protein attached to proteins as an intracellular targeting signal).</text>
        <dbReference type="EC" id="3.4.19.12"/>
    </reaction>
</comment>
<feature type="compositionally biased region" description="Basic and acidic residues" evidence="8">
    <location>
        <begin position="121"/>
        <end position="141"/>
    </location>
</feature>
<keyword evidence="4" id="KW-0645">Protease</keyword>
<evidence type="ECO:0000259" key="9">
    <source>
        <dbReference type="PROSITE" id="PS50235"/>
    </source>
</evidence>
<keyword evidence="6" id="KW-0378">Hydrolase</keyword>
<feature type="region of interest" description="Disordered" evidence="8">
    <location>
        <begin position="712"/>
        <end position="750"/>
    </location>
</feature>
<dbReference type="InterPro" id="IPR028889">
    <property type="entry name" value="USP"/>
</dbReference>
<feature type="region of interest" description="Disordered" evidence="8">
    <location>
        <begin position="2064"/>
        <end position="2083"/>
    </location>
</feature>
<feature type="compositionally biased region" description="Polar residues" evidence="8">
    <location>
        <begin position="3318"/>
        <end position="3333"/>
    </location>
</feature>
<dbReference type="GO" id="GO:0016579">
    <property type="term" value="P:protein deubiquitination"/>
    <property type="evidence" value="ECO:0007669"/>
    <property type="project" value="InterPro"/>
</dbReference>
<evidence type="ECO:0000256" key="7">
    <source>
        <dbReference type="ARBA" id="ARBA00022807"/>
    </source>
</evidence>